<accession>A0A2N1IM99</accession>
<protein>
    <submittedName>
        <fullName evidence="1">Uncharacterized protein</fullName>
    </submittedName>
</protein>
<dbReference type="AlphaFoldDB" id="A0A2N1IM99"/>
<proteinExistence type="predicted"/>
<dbReference type="EMBL" id="PJCG01000061">
    <property type="protein sequence ID" value="PKI19370.1"/>
    <property type="molecule type" value="Genomic_DNA"/>
</dbReference>
<organism evidence="1 2">
    <name type="scientific">Pseudomonas monteilii</name>
    <dbReference type="NCBI Taxonomy" id="76759"/>
    <lineage>
        <taxon>Bacteria</taxon>
        <taxon>Pseudomonadati</taxon>
        <taxon>Pseudomonadota</taxon>
        <taxon>Gammaproteobacteria</taxon>
        <taxon>Pseudomonadales</taxon>
        <taxon>Pseudomonadaceae</taxon>
        <taxon>Pseudomonas</taxon>
    </lineage>
</organism>
<gene>
    <name evidence="1" type="ORF">CXB65_23050</name>
</gene>
<reference evidence="1 2" key="1">
    <citation type="submission" date="2017-12" db="EMBL/GenBank/DDBJ databases">
        <title>Isolation and characterization of an aerobic denitrifying Pseudomonas monteilii CY06 from aquaculture ponds.</title>
        <authorList>
            <person name="Ma Q."/>
            <person name="Cai Y."/>
            <person name="He Z."/>
        </authorList>
    </citation>
    <scope>NUCLEOTIDE SEQUENCE [LARGE SCALE GENOMIC DNA]</scope>
    <source>
        <strain evidence="1 2">CY06</strain>
    </source>
</reference>
<evidence type="ECO:0000313" key="2">
    <source>
        <dbReference type="Proteomes" id="UP000233399"/>
    </source>
</evidence>
<dbReference type="Proteomes" id="UP000233399">
    <property type="component" value="Unassembled WGS sequence"/>
</dbReference>
<comment type="caution">
    <text evidence="1">The sequence shown here is derived from an EMBL/GenBank/DDBJ whole genome shotgun (WGS) entry which is preliminary data.</text>
</comment>
<evidence type="ECO:0000313" key="1">
    <source>
        <dbReference type="EMBL" id="PKI19370.1"/>
    </source>
</evidence>
<name>A0A2N1IM99_9PSED</name>
<sequence>MTEFNDTQRLDFMLSHGRELVLEGMGTNGRGTFWYSLYVQEGRWGSQEYGRVHLEGSVDFDATSEQKRQAIDLAMEARP</sequence>
<dbReference type="RefSeq" id="WP_101196652.1">
    <property type="nucleotide sequence ID" value="NZ_PJCG01000061.1"/>
</dbReference>